<evidence type="ECO:0000313" key="7">
    <source>
        <dbReference type="EMBL" id="RMZ53430.1"/>
    </source>
</evidence>
<evidence type="ECO:0000259" key="6">
    <source>
        <dbReference type="PROSITE" id="PS50863"/>
    </source>
</evidence>
<keyword evidence="4" id="KW-0539">Nucleus</keyword>
<dbReference type="InterPro" id="IPR003340">
    <property type="entry name" value="B3_DNA-bd"/>
</dbReference>
<dbReference type="SUPFAM" id="SSF101936">
    <property type="entry name" value="DNA-binding pseudobarrel domain"/>
    <property type="match status" value="1"/>
</dbReference>
<evidence type="ECO:0000256" key="4">
    <source>
        <dbReference type="ARBA" id="ARBA00023242"/>
    </source>
</evidence>
<protein>
    <recommendedName>
        <fullName evidence="6">TF-B3 domain-containing protein</fullName>
    </recommendedName>
</protein>
<dbReference type="SMART" id="SM01019">
    <property type="entry name" value="B3"/>
    <property type="match status" value="1"/>
</dbReference>
<evidence type="ECO:0000313" key="8">
    <source>
        <dbReference type="Proteomes" id="UP000279271"/>
    </source>
</evidence>
<feature type="domain" description="TF-B3" evidence="6">
    <location>
        <begin position="52"/>
        <end position="149"/>
    </location>
</feature>
<keyword evidence="1" id="KW-0805">Transcription regulation</keyword>
<organism evidence="7 8">
    <name type="scientific">Auxenochlorella protothecoides</name>
    <name type="common">Green microalga</name>
    <name type="synonym">Chlorella protothecoides</name>
    <dbReference type="NCBI Taxonomy" id="3075"/>
    <lineage>
        <taxon>Eukaryota</taxon>
        <taxon>Viridiplantae</taxon>
        <taxon>Chlorophyta</taxon>
        <taxon>core chlorophytes</taxon>
        <taxon>Trebouxiophyceae</taxon>
        <taxon>Chlorellales</taxon>
        <taxon>Chlorellaceae</taxon>
        <taxon>Auxenochlorella</taxon>
    </lineage>
</organism>
<dbReference type="PROSITE" id="PS50863">
    <property type="entry name" value="B3"/>
    <property type="match status" value="1"/>
</dbReference>
<evidence type="ECO:0000256" key="1">
    <source>
        <dbReference type="ARBA" id="ARBA00023015"/>
    </source>
</evidence>
<feature type="region of interest" description="Disordered" evidence="5">
    <location>
        <begin position="152"/>
        <end position="171"/>
    </location>
</feature>
<dbReference type="InterPro" id="IPR015300">
    <property type="entry name" value="DNA-bd_pseudobarrel_sf"/>
</dbReference>
<dbReference type="Proteomes" id="UP000279271">
    <property type="component" value="Unassembled WGS sequence"/>
</dbReference>
<gene>
    <name evidence="7" type="ORF">APUTEX25_004918</name>
</gene>
<keyword evidence="2" id="KW-0238">DNA-binding</keyword>
<comment type="caution">
    <text evidence="7">The sequence shown here is derived from an EMBL/GenBank/DDBJ whole genome shotgun (WGS) entry which is preliminary data.</text>
</comment>
<sequence>MDGDGSPEDMPRGVGAPQARGADAWEEDASHSAATLAEQARHEPSTAVGRQCTKCLPASSSAPKYKFVVPNEFVTKFMTDLIEKQFRMVDGQGGSWDMTLIQRKNKEKYEYMLQGWRRYGEEVNIQEGDTVVFEMVDPTTMLLTIVSRAMGPRSKAGRSKSDHGNGLAGEGPAMLGPGMGPQDLASLENLLLQQELTNLRERVGMLENGVMNIKSVLTKTSDPGLIAMTGVTNLINQLEGSDLLPELNHSSRLALQRVCNEIKRHMEGVLRMVWILRSLPEDVQREHAAIMGLSPGMGMDGMPPKMD</sequence>
<dbReference type="EMBL" id="QOKY01000198">
    <property type="protein sequence ID" value="RMZ53430.1"/>
    <property type="molecule type" value="Genomic_DNA"/>
</dbReference>
<reference evidence="8" key="1">
    <citation type="journal article" date="2018" name="Algal Res.">
        <title>Characterization of plant carbon substrate utilization by Auxenochlorella protothecoides.</title>
        <authorList>
            <person name="Vogler B.W."/>
            <person name="Starkenburg S.R."/>
            <person name="Sudasinghe N."/>
            <person name="Schambach J.Y."/>
            <person name="Rollin J.A."/>
            <person name="Pattathil S."/>
            <person name="Barry A.N."/>
        </authorList>
    </citation>
    <scope>NUCLEOTIDE SEQUENCE [LARGE SCALE GENOMIC DNA]</scope>
    <source>
        <strain evidence="8">UTEX 25</strain>
    </source>
</reference>
<accession>A0A3M7KUJ4</accession>
<evidence type="ECO:0000256" key="5">
    <source>
        <dbReference type="SAM" id="MobiDB-lite"/>
    </source>
</evidence>
<proteinExistence type="predicted"/>
<keyword evidence="3" id="KW-0804">Transcription</keyword>
<dbReference type="Gene3D" id="2.40.330.10">
    <property type="entry name" value="DNA-binding pseudobarrel domain"/>
    <property type="match status" value="1"/>
</dbReference>
<name>A0A3M7KUJ4_AUXPR</name>
<evidence type="ECO:0000256" key="2">
    <source>
        <dbReference type="ARBA" id="ARBA00023125"/>
    </source>
</evidence>
<evidence type="ECO:0000256" key="3">
    <source>
        <dbReference type="ARBA" id="ARBA00023163"/>
    </source>
</evidence>
<dbReference type="AlphaFoldDB" id="A0A3M7KUJ4"/>
<feature type="region of interest" description="Disordered" evidence="5">
    <location>
        <begin position="1"/>
        <end position="49"/>
    </location>
</feature>
<dbReference type="GO" id="GO:0003677">
    <property type="term" value="F:DNA binding"/>
    <property type="evidence" value="ECO:0007669"/>
    <property type="project" value="UniProtKB-KW"/>
</dbReference>
<dbReference type="CDD" id="cd10017">
    <property type="entry name" value="B3_DNA"/>
    <property type="match status" value="1"/>
</dbReference>
<dbReference type="Pfam" id="PF02362">
    <property type="entry name" value="B3"/>
    <property type="match status" value="1"/>
</dbReference>